<accession>A0ABR8S3Z5</accession>
<gene>
    <name evidence="2" type="ORF">H9651_11180</name>
</gene>
<sequence>MSAQAATAHPTTARSTDIVRQIGVISAVSFMLIAAVVGVGALGGTPVQDLQDGALSASGSYLAPATQAFSIWTVIYVLMVAYAVWQALPSQRADARQRVLGWWIAATAVLNGLWLVSAQFTTLPVTVIVIVLLLVTLGWTLHLAVQNPPHGVRQALFTDITVGLHLGWVALATVANSTAWLTQIAPAEWAQAADAAAIAVIVVVALVGAGLALASGGRIAPGLAMGWGLVWIGVGRAAGEPASMPIAIAAWIAAAIVVLVPVIVTAVRFARNRT</sequence>
<organism evidence="2 3">
    <name type="scientific">Microbacterium pullorum</name>
    <dbReference type="NCBI Taxonomy" id="2762236"/>
    <lineage>
        <taxon>Bacteria</taxon>
        <taxon>Bacillati</taxon>
        <taxon>Actinomycetota</taxon>
        <taxon>Actinomycetes</taxon>
        <taxon>Micrococcales</taxon>
        <taxon>Microbacteriaceae</taxon>
        <taxon>Microbacterium</taxon>
    </lineage>
</organism>
<feature type="transmembrane region" description="Helical" evidence="1">
    <location>
        <begin position="195"/>
        <end position="214"/>
    </location>
</feature>
<dbReference type="Gene3D" id="1.20.1260.100">
    <property type="entry name" value="TspO/MBR protein"/>
    <property type="match status" value="1"/>
</dbReference>
<keyword evidence="3" id="KW-1185">Reference proteome</keyword>
<evidence type="ECO:0000313" key="3">
    <source>
        <dbReference type="Proteomes" id="UP000648352"/>
    </source>
</evidence>
<dbReference type="EMBL" id="JACSQP010000006">
    <property type="protein sequence ID" value="MBD7958203.1"/>
    <property type="molecule type" value="Genomic_DNA"/>
</dbReference>
<feature type="transmembrane region" description="Helical" evidence="1">
    <location>
        <begin position="69"/>
        <end position="88"/>
    </location>
</feature>
<comment type="caution">
    <text evidence="2">The sequence shown here is derived from an EMBL/GenBank/DDBJ whole genome shotgun (WGS) entry which is preliminary data.</text>
</comment>
<feature type="transmembrane region" description="Helical" evidence="1">
    <location>
        <begin position="22"/>
        <end position="42"/>
    </location>
</feature>
<feature type="transmembrane region" description="Helical" evidence="1">
    <location>
        <begin position="219"/>
        <end position="238"/>
    </location>
</feature>
<keyword evidence="1" id="KW-1133">Transmembrane helix</keyword>
<proteinExistence type="predicted"/>
<dbReference type="RefSeq" id="WP_191719404.1">
    <property type="nucleotide sequence ID" value="NZ_JACSQP010000006.1"/>
</dbReference>
<dbReference type="Proteomes" id="UP000648352">
    <property type="component" value="Unassembled WGS sequence"/>
</dbReference>
<protein>
    <submittedName>
        <fullName evidence="2">Tryptophan-rich sensory protein</fullName>
    </submittedName>
</protein>
<name>A0ABR8S3Z5_9MICO</name>
<feature type="transmembrane region" description="Helical" evidence="1">
    <location>
        <begin position="244"/>
        <end position="270"/>
    </location>
</feature>
<feature type="transmembrane region" description="Helical" evidence="1">
    <location>
        <begin position="100"/>
        <end position="117"/>
    </location>
</feature>
<reference evidence="2 3" key="1">
    <citation type="submission" date="2020-08" db="EMBL/GenBank/DDBJ databases">
        <title>A Genomic Blueprint of the Chicken Gut Microbiome.</title>
        <authorList>
            <person name="Gilroy R."/>
            <person name="Ravi A."/>
            <person name="Getino M."/>
            <person name="Pursley I."/>
            <person name="Horton D.L."/>
            <person name="Alikhan N.-F."/>
            <person name="Baker D."/>
            <person name="Gharbi K."/>
            <person name="Hall N."/>
            <person name="Watson M."/>
            <person name="Adriaenssens E.M."/>
            <person name="Foster-Nyarko E."/>
            <person name="Jarju S."/>
            <person name="Secka A."/>
            <person name="Antonio M."/>
            <person name="Oren A."/>
            <person name="Chaudhuri R."/>
            <person name="La Ragione R.M."/>
            <person name="Hildebrand F."/>
            <person name="Pallen M.J."/>
        </authorList>
    </citation>
    <scope>NUCLEOTIDE SEQUENCE [LARGE SCALE GENOMIC DNA]</scope>
    <source>
        <strain evidence="2 3">Sa4CUA7</strain>
    </source>
</reference>
<evidence type="ECO:0000256" key="1">
    <source>
        <dbReference type="SAM" id="Phobius"/>
    </source>
</evidence>
<evidence type="ECO:0000313" key="2">
    <source>
        <dbReference type="EMBL" id="MBD7958203.1"/>
    </source>
</evidence>
<dbReference type="InterPro" id="IPR038330">
    <property type="entry name" value="TspO/MBR-related_sf"/>
</dbReference>
<keyword evidence="1" id="KW-0472">Membrane</keyword>
<keyword evidence="1" id="KW-0812">Transmembrane</keyword>
<feature type="transmembrane region" description="Helical" evidence="1">
    <location>
        <begin position="123"/>
        <end position="144"/>
    </location>
</feature>